<feature type="transmembrane region" description="Helical" evidence="2">
    <location>
        <begin position="102"/>
        <end position="119"/>
    </location>
</feature>
<proteinExistence type="predicted"/>
<evidence type="ECO:0000256" key="1">
    <source>
        <dbReference type="SAM" id="MobiDB-lite"/>
    </source>
</evidence>
<dbReference type="Proteomes" id="UP000602198">
    <property type="component" value="Unassembled WGS sequence"/>
</dbReference>
<feature type="compositionally biased region" description="Basic and acidic residues" evidence="1">
    <location>
        <begin position="322"/>
        <end position="332"/>
    </location>
</feature>
<evidence type="ECO:0000313" key="3">
    <source>
        <dbReference type="EMBL" id="MBL1077922.1"/>
    </source>
</evidence>
<sequence length="342" mass="34719">MTDAEPNQAPKDRAVPDDSGSTPSADAVAAARAESPAQPDAKDQPEVDGAVVGPAGAASDIAEIRNRAIAADLAEAEQTAAKVAADAAASEVDAAGARRRPAVAALLLAVAAGLLWVSSRMTWVSFEVVGEVGDARTVRGETLNGGEWFGALTPLALALLATVAAVFATRGWFRRLVGVVVAVLAAVTAVPAYALLRGEGKTAERAATLADLRSWEIAEKVQTTALPAWISLAGALAAFAAALLLVRMPVEAVEAPGKYDNPAARKSAAADAVAAAVAERGTEHHAEAQDTAPASHGGAKEQLSGRVLWDALDEGVDPTDDETNRGAAHDDPGSGGAGRPTR</sequence>
<dbReference type="RefSeq" id="WP_201952093.1">
    <property type="nucleotide sequence ID" value="NZ_JAERRJ010000010.1"/>
</dbReference>
<dbReference type="InterPro" id="IPR019051">
    <property type="entry name" value="Trp_biosyn_TM_oprn/chp"/>
</dbReference>
<feature type="transmembrane region" description="Helical" evidence="2">
    <location>
        <begin position="176"/>
        <end position="196"/>
    </location>
</feature>
<dbReference type="NCBIfam" id="TIGR02234">
    <property type="entry name" value="trp_oprn_chp"/>
    <property type="match status" value="1"/>
</dbReference>
<comment type="caution">
    <text evidence="3">The sequence shown here is derived from an EMBL/GenBank/DDBJ whole genome shotgun (WGS) entry which is preliminary data.</text>
</comment>
<feature type="compositionally biased region" description="Acidic residues" evidence="1">
    <location>
        <begin position="311"/>
        <end position="321"/>
    </location>
</feature>
<evidence type="ECO:0000313" key="4">
    <source>
        <dbReference type="Proteomes" id="UP000602198"/>
    </source>
</evidence>
<feature type="region of interest" description="Disordered" evidence="1">
    <location>
        <begin position="1"/>
        <end position="52"/>
    </location>
</feature>
<organism evidence="3 4">
    <name type="scientific">Nocardia acididurans</name>
    <dbReference type="NCBI Taxonomy" id="2802282"/>
    <lineage>
        <taxon>Bacteria</taxon>
        <taxon>Bacillati</taxon>
        <taxon>Actinomycetota</taxon>
        <taxon>Actinomycetes</taxon>
        <taxon>Mycobacteriales</taxon>
        <taxon>Nocardiaceae</taxon>
        <taxon>Nocardia</taxon>
    </lineage>
</organism>
<gene>
    <name evidence="3" type="ORF">JK358_26305</name>
</gene>
<reference evidence="3 4" key="1">
    <citation type="submission" date="2021-01" db="EMBL/GenBank/DDBJ databases">
        <title>WGS of actinomycetes isolated from Thailand.</title>
        <authorList>
            <person name="Thawai C."/>
        </authorList>
    </citation>
    <scope>NUCLEOTIDE SEQUENCE [LARGE SCALE GENOMIC DNA]</scope>
    <source>
        <strain evidence="3 4">LPG 2</strain>
    </source>
</reference>
<feature type="compositionally biased region" description="Gly residues" evidence="1">
    <location>
        <begin position="333"/>
        <end position="342"/>
    </location>
</feature>
<evidence type="ECO:0000256" key="2">
    <source>
        <dbReference type="SAM" id="Phobius"/>
    </source>
</evidence>
<name>A0ABS1MB96_9NOCA</name>
<keyword evidence="4" id="KW-1185">Reference proteome</keyword>
<protein>
    <submittedName>
        <fullName evidence="3">TIGR02234 family membrane protein</fullName>
    </submittedName>
</protein>
<dbReference type="EMBL" id="JAERRJ010000010">
    <property type="protein sequence ID" value="MBL1077922.1"/>
    <property type="molecule type" value="Genomic_DNA"/>
</dbReference>
<feature type="compositionally biased region" description="Low complexity" evidence="1">
    <location>
        <begin position="21"/>
        <end position="39"/>
    </location>
</feature>
<dbReference type="Pfam" id="PF09534">
    <property type="entry name" value="Trp_oprn_chp"/>
    <property type="match status" value="1"/>
</dbReference>
<dbReference type="InterPro" id="IPR011746">
    <property type="entry name" value="Trp_synth-assoc_CHP"/>
</dbReference>
<feature type="transmembrane region" description="Helical" evidence="2">
    <location>
        <begin position="226"/>
        <end position="246"/>
    </location>
</feature>
<keyword evidence="2" id="KW-0472">Membrane</keyword>
<keyword evidence="2" id="KW-1133">Transmembrane helix</keyword>
<accession>A0ABS1MB96</accession>
<feature type="region of interest" description="Disordered" evidence="1">
    <location>
        <begin position="278"/>
        <end position="342"/>
    </location>
</feature>
<feature type="transmembrane region" description="Helical" evidence="2">
    <location>
        <begin position="148"/>
        <end position="169"/>
    </location>
</feature>
<keyword evidence="2" id="KW-0812">Transmembrane</keyword>